<dbReference type="InterPro" id="IPR006311">
    <property type="entry name" value="TAT_signal"/>
</dbReference>
<accession>A0A7W7ZMG5</accession>
<reference evidence="1 2" key="1">
    <citation type="submission" date="2020-08" db="EMBL/GenBank/DDBJ databases">
        <title>Genomic Encyclopedia of Type Strains, Phase IV (KMG-V): Genome sequencing to study the core and pangenomes of soil and plant-associated prokaryotes.</title>
        <authorList>
            <person name="Whitman W."/>
        </authorList>
    </citation>
    <scope>NUCLEOTIDE SEQUENCE [LARGE SCALE GENOMIC DNA]</scope>
    <source>
        <strain evidence="1 2">X5P3</strain>
    </source>
</reference>
<dbReference type="PROSITE" id="PS51318">
    <property type="entry name" value="TAT"/>
    <property type="match status" value="1"/>
</dbReference>
<dbReference type="RefSeq" id="WP_184253167.1">
    <property type="nucleotide sequence ID" value="NZ_JACHIO010000003.1"/>
</dbReference>
<sequence length="529" mass="55632">MNDESRIPKQRAPQDPLQPIDRRSFVRWTTLAAASALTVGADSVSAEMRSWAGSDGDASSGIPATLSIQKTRVADSVILDSAFASLSFEKSSINRSPVYLSGDNTDLIGLLNALGGGVLRIGANSVDETTWTPDGEGQISGQVAPSDITNFASLIRRCPLWKVIYGVNFRGKDGSTASPTLAAGEAAYAAEHLGRQLLGFEIGNEPDLYGDGLTYDIFLNGGMLSDGTLISGWNQFADAIRSSVPRAIFTGPAASSDSKGWAEDFASSETGKIVLLTEHYYISNYSSAAPSISGMLTYPSPHLVTALQNLQAAAKANSVPFRIDECNSYFSSKNPAGVSNAFAAALWAIDFIFTNAQYGSSGLNFHNTGNTSGYAAIGETSSVVTAVQPLYYGLFFVSQIFAEGTRGVLLESTLTVSGVALTAFVVDSESGTYVVLNNKDTTNAATVTITGFRPFAFRATVTTLASSGSTPSEQLSNLGIYNGGSAITFGEQPVALDGRWHGNSKELPVFGESLTVTVAAATATLIHIR</sequence>
<dbReference type="InterPro" id="IPR017853">
    <property type="entry name" value="GH"/>
</dbReference>
<dbReference type="EMBL" id="JACHIO010000003">
    <property type="protein sequence ID" value="MBB5062603.1"/>
    <property type="molecule type" value="Genomic_DNA"/>
</dbReference>
<proteinExistence type="predicted"/>
<dbReference type="InterPro" id="IPR013780">
    <property type="entry name" value="Glyco_hydro_b"/>
</dbReference>
<organism evidence="1 2">
    <name type="scientific">Granulicella mallensis</name>
    <dbReference type="NCBI Taxonomy" id="940614"/>
    <lineage>
        <taxon>Bacteria</taxon>
        <taxon>Pseudomonadati</taxon>
        <taxon>Acidobacteriota</taxon>
        <taxon>Terriglobia</taxon>
        <taxon>Terriglobales</taxon>
        <taxon>Acidobacteriaceae</taxon>
        <taxon>Granulicella</taxon>
    </lineage>
</organism>
<comment type="caution">
    <text evidence="1">The sequence shown here is derived from an EMBL/GenBank/DDBJ whole genome shotgun (WGS) entry which is preliminary data.</text>
</comment>
<dbReference type="Gene3D" id="3.20.20.80">
    <property type="entry name" value="Glycosidases"/>
    <property type="match status" value="1"/>
</dbReference>
<gene>
    <name evidence="1" type="ORF">HDF15_000933</name>
</gene>
<dbReference type="PANTHER" id="PTHR36183">
    <property type="entry name" value="BETA-GLUCURONIDASE"/>
    <property type="match status" value="1"/>
</dbReference>
<protein>
    <recommendedName>
        <fullName evidence="3">Glycoside hydrolase family 79</fullName>
    </recommendedName>
</protein>
<evidence type="ECO:0000313" key="2">
    <source>
        <dbReference type="Proteomes" id="UP000584867"/>
    </source>
</evidence>
<dbReference type="AlphaFoldDB" id="A0A7W7ZMG5"/>
<evidence type="ECO:0000313" key="1">
    <source>
        <dbReference type="EMBL" id="MBB5062603.1"/>
    </source>
</evidence>
<dbReference type="Gene3D" id="2.60.40.1180">
    <property type="entry name" value="Golgi alpha-mannosidase II"/>
    <property type="match status" value="1"/>
</dbReference>
<name>A0A7W7ZMG5_9BACT</name>
<evidence type="ECO:0008006" key="3">
    <source>
        <dbReference type="Google" id="ProtNLM"/>
    </source>
</evidence>
<dbReference type="PANTHER" id="PTHR36183:SF2">
    <property type="entry name" value="BETA-GLUCURONIDASE C-TERMINAL DOMAIN-CONTAINING PROTEIN"/>
    <property type="match status" value="1"/>
</dbReference>
<dbReference type="Proteomes" id="UP000584867">
    <property type="component" value="Unassembled WGS sequence"/>
</dbReference>
<dbReference type="InterPro" id="IPR052974">
    <property type="entry name" value="GH79_Enzymes"/>
</dbReference>
<dbReference type="SUPFAM" id="SSF51445">
    <property type="entry name" value="(Trans)glycosidases"/>
    <property type="match status" value="1"/>
</dbReference>